<keyword evidence="7" id="KW-0067">ATP-binding</keyword>
<dbReference type="EC" id="2.7.13.3" evidence="2"/>
<feature type="compositionally biased region" description="Basic and acidic residues" evidence="9">
    <location>
        <begin position="324"/>
        <end position="336"/>
    </location>
</feature>
<evidence type="ECO:0000256" key="6">
    <source>
        <dbReference type="ARBA" id="ARBA00022777"/>
    </source>
</evidence>
<keyword evidence="10" id="KW-1133">Transmembrane helix</keyword>
<keyword evidence="13" id="KW-1185">Reference proteome</keyword>
<evidence type="ECO:0000256" key="7">
    <source>
        <dbReference type="ARBA" id="ARBA00022840"/>
    </source>
</evidence>
<proteinExistence type="predicted"/>
<dbReference type="CDD" id="cd16917">
    <property type="entry name" value="HATPase_UhpB-NarQ-NarX-like"/>
    <property type="match status" value="1"/>
</dbReference>
<dbReference type="GO" id="GO:0005524">
    <property type="term" value="F:ATP binding"/>
    <property type="evidence" value="ECO:0007669"/>
    <property type="project" value="UniProtKB-KW"/>
</dbReference>
<dbReference type="InterPro" id="IPR050482">
    <property type="entry name" value="Sensor_HK_TwoCompSys"/>
</dbReference>
<dbReference type="SMART" id="SM00387">
    <property type="entry name" value="HATPase_c"/>
    <property type="match status" value="1"/>
</dbReference>
<dbReference type="InterPro" id="IPR011712">
    <property type="entry name" value="Sig_transdc_His_kin_sub3_dim/P"/>
</dbReference>
<dbReference type="InterPro" id="IPR003594">
    <property type="entry name" value="HATPase_dom"/>
</dbReference>
<feature type="transmembrane region" description="Helical" evidence="10">
    <location>
        <begin position="149"/>
        <end position="179"/>
    </location>
</feature>
<dbReference type="PANTHER" id="PTHR24421:SF10">
    <property type="entry name" value="NITRATE_NITRITE SENSOR PROTEIN NARQ"/>
    <property type="match status" value="1"/>
</dbReference>
<dbReference type="AlphaFoldDB" id="A0A8J3WYW0"/>
<feature type="transmembrane region" description="Helical" evidence="10">
    <location>
        <begin position="191"/>
        <end position="209"/>
    </location>
</feature>
<feature type="transmembrane region" description="Helical" evidence="10">
    <location>
        <begin position="125"/>
        <end position="143"/>
    </location>
</feature>
<dbReference type="GO" id="GO:0046983">
    <property type="term" value="F:protein dimerization activity"/>
    <property type="evidence" value="ECO:0007669"/>
    <property type="project" value="InterPro"/>
</dbReference>
<comment type="caution">
    <text evidence="12">The sequence shown here is derived from an EMBL/GenBank/DDBJ whole genome shotgun (WGS) entry which is preliminary data.</text>
</comment>
<comment type="catalytic activity">
    <reaction evidence="1">
        <text>ATP + protein L-histidine = ADP + protein N-phospho-L-histidine.</text>
        <dbReference type="EC" id="2.7.13.3"/>
    </reaction>
</comment>
<evidence type="ECO:0000256" key="4">
    <source>
        <dbReference type="ARBA" id="ARBA00022679"/>
    </source>
</evidence>
<reference evidence="12" key="1">
    <citation type="submission" date="2021-01" db="EMBL/GenBank/DDBJ databases">
        <title>Whole genome shotgun sequence of Planobispora takensis NBRC 109077.</title>
        <authorList>
            <person name="Komaki H."/>
            <person name="Tamura T."/>
        </authorList>
    </citation>
    <scope>NUCLEOTIDE SEQUENCE</scope>
    <source>
        <strain evidence="12">NBRC 109077</strain>
    </source>
</reference>
<keyword evidence="4" id="KW-0808">Transferase</keyword>
<dbReference type="Proteomes" id="UP000634476">
    <property type="component" value="Unassembled WGS sequence"/>
</dbReference>
<keyword evidence="8" id="KW-0902">Two-component regulatory system</keyword>
<evidence type="ECO:0000313" key="13">
    <source>
        <dbReference type="Proteomes" id="UP000634476"/>
    </source>
</evidence>
<keyword evidence="6" id="KW-0418">Kinase</keyword>
<dbReference type="GO" id="GO:0000155">
    <property type="term" value="F:phosphorelay sensor kinase activity"/>
    <property type="evidence" value="ECO:0007669"/>
    <property type="project" value="InterPro"/>
</dbReference>
<organism evidence="12 13">
    <name type="scientific">Planobispora takensis</name>
    <dbReference type="NCBI Taxonomy" id="1367882"/>
    <lineage>
        <taxon>Bacteria</taxon>
        <taxon>Bacillati</taxon>
        <taxon>Actinomycetota</taxon>
        <taxon>Actinomycetes</taxon>
        <taxon>Streptosporangiales</taxon>
        <taxon>Streptosporangiaceae</taxon>
        <taxon>Planobispora</taxon>
    </lineage>
</organism>
<keyword evidence="10" id="KW-0472">Membrane</keyword>
<evidence type="ECO:0000256" key="9">
    <source>
        <dbReference type="SAM" id="MobiDB-lite"/>
    </source>
</evidence>
<evidence type="ECO:0000313" key="12">
    <source>
        <dbReference type="EMBL" id="GII04192.1"/>
    </source>
</evidence>
<evidence type="ECO:0000256" key="1">
    <source>
        <dbReference type="ARBA" id="ARBA00000085"/>
    </source>
</evidence>
<gene>
    <name evidence="12" type="ORF">Pta02_62000</name>
</gene>
<evidence type="ECO:0000256" key="10">
    <source>
        <dbReference type="SAM" id="Phobius"/>
    </source>
</evidence>
<keyword evidence="5" id="KW-0547">Nucleotide-binding</keyword>
<feature type="region of interest" description="Disordered" evidence="9">
    <location>
        <begin position="324"/>
        <end position="343"/>
    </location>
</feature>
<dbReference type="SUPFAM" id="SSF55874">
    <property type="entry name" value="ATPase domain of HSP90 chaperone/DNA topoisomerase II/histidine kinase"/>
    <property type="match status" value="1"/>
</dbReference>
<dbReference type="GO" id="GO:0016020">
    <property type="term" value="C:membrane"/>
    <property type="evidence" value="ECO:0007669"/>
    <property type="project" value="InterPro"/>
</dbReference>
<evidence type="ECO:0000256" key="3">
    <source>
        <dbReference type="ARBA" id="ARBA00022553"/>
    </source>
</evidence>
<evidence type="ECO:0000259" key="11">
    <source>
        <dbReference type="SMART" id="SM00387"/>
    </source>
</evidence>
<name>A0A8J3WYW0_9ACTN</name>
<dbReference type="Pfam" id="PF07730">
    <property type="entry name" value="HisKA_3"/>
    <property type="match status" value="1"/>
</dbReference>
<keyword evidence="3" id="KW-0597">Phosphoprotein</keyword>
<dbReference type="Pfam" id="PF02518">
    <property type="entry name" value="HATPase_c"/>
    <property type="match status" value="1"/>
</dbReference>
<evidence type="ECO:0000256" key="5">
    <source>
        <dbReference type="ARBA" id="ARBA00022741"/>
    </source>
</evidence>
<protein>
    <recommendedName>
        <fullName evidence="2">histidine kinase</fullName>
        <ecNumber evidence="2">2.7.13.3</ecNumber>
    </recommendedName>
</protein>
<evidence type="ECO:0000256" key="2">
    <source>
        <dbReference type="ARBA" id="ARBA00012438"/>
    </source>
</evidence>
<evidence type="ECO:0000256" key="8">
    <source>
        <dbReference type="ARBA" id="ARBA00023012"/>
    </source>
</evidence>
<dbReference type="PANTHER" id="PTHR24421">
    <property type="entry name" value="NITRATE/NITRITE SENSOR PROTEIN NARX-RELATED"/>
    <property type="match status" value="1"/>
</dbReference>
<accession>A0A8J3WYW0</accession>
<sequence>MIPVERAHDRRRGWTAWADRGRRIAATPHAPVAAAALLASLAVAESIAHLTGALPAYPLVGETVSVPAGEAVTGPGHAPATEVTPRFGDASGGEAGMGSGDVPADEAIARLGGPPPVPNPGTPSLLVASGLLGLATTLPVAIVRAQPAVAAVAVSAAGLLSLSAFHTLTAAGVAAQLICCYRLGRTGSQPLAVLLTVPFVLVAVAGTALGGTGVLTMLAACLSPAAALAGIARRAHTRAADDDAARRVVADTLLEHTARGERARIARELHDVVAHHISMVAVQAETARLTTPGMPATGAERLSAIGDTARAALTEMRSLLGVLREDTGAETPDRRPQPGLSPGELNELIDEARDASGTGLRLILTGPPVPLGPGVELAAYRIVQEALTNARRHAPGAAVDVELHYTGDGLRLTVRDNGPGPATAAPYEEHGLPAVPYGGHEPPAVPYGGHGLSGMRERAAAVGGELRAGPAAGGGFLVEARLPARDGEPG</sequence>
<feature type="domain" description="Histidine kinase/HSP90-like ATPase" evidence="11">
    <location>
        <begin position="374"/>
        <end position="486"/>
    </location>
</feature>
<dbReference type="Gene3D" id="1.20.5.1930">
    <property type="match status" value="1"/>
</dbReference>
<keyword evidence="10" id="KW-0812">Transmembrane</keyword>
<dbReference type="Gene3D" id="3.30.565.10">
    <property type="entry name" value="Histidine kinase-like ATPase, C-terminal domain"/>
    <property type="match status" value="1"/>
</dbReference>
<dbReference type="EMBL" id="BOOK01000047">
    <property type="protein sequence ID" value="GII04192.1"/>
    <property type="molecule type" value="Genomic_DNA"/>
</dbReference>
<dbReference type="InterPro" id="IPR036890">
    <property type="entry name" value="HATPase_C_sf"/>
</dbReference>